<dbReference type="InterPro" id="IPR000523">
    <property type="entry name" value="Mg_chelatse_chII-like_cat_dom"/>
</dbReference>
<dbReference type="InterPro" id="IPR045006">
    <property type="entry name" value="CHLI-like"/>
</dbReference>
<dbReference type="InterPro" id="IPR014721">
    <property type="entry name" value="Ribsml_uS5_D2-typ_fold_subgr"/>
</dbReference>
<dbReference type="PANTHER" id="PTHR32039">
    <property type="entry name" value="MAGNESIUM-CHELATASE SUBUNIT CHLI"/>
    <property type="match status" value="1"/>
</dbReference>
<organism evidence="3 4">
    <name type="scientific">Gordonia jinhuaensis</name>
    <dbReference type="NCBI Taxonomy" id="1517702"/>
    <lineage>
        <taxon>Bacteria</taxon>
        <taxon>Bacillati</taxon>
        <taxon>Actinomycetota</taxon>
        <taxon>Actinomycetes</taxon>
        <taxon>Mycobacteriales</taxon>
        <taxon>Gordoniaceae</taxon>
        <taxon>Gordonia</taxon>
    </lineage>
</organism>
<dbReference type="InterPro" id="IPR004482">
    <property type="entry name" value="Mg_chelat-rel"/>
</dbReference>
<evidence type="ECO:0000256" key="1">
    <source>
        <dbReference type="ARBA" id="ARBA00006354"/>
    </source>
</evidence>
<evidence type="ECO:0000313" key="3">
    <source>
        <dbReference type="EMBL" id="GGB30263.1"/>
    </source>
</evidence>
<dbReference type="InterPro" id="IPR020568">
    <property type="entry name" value="Ribosomal_Su5_D2-typ_SF"/>
</dbReference>
<dbReference type="EMBL" id="BMGC01000010">
    <property type="protein sequence ID" value="GGB30263.1"/>
    <property type="molecule type" value="Genomic_DNA"/>
</dbReference>
<dbReference type="SUPFAM" id="SSF54211">
    <property type="entry name" value="Ribosomal protein S5 domain 2-like"/>
    <property type="match status" value="1"/>
</dbReference>
<evidence type="ECO:0000313" key="4">
    <source>
        <dbReference type="Proteomes" id="UP000621454"/>
    </source>
</evidence>
<dbReference type="InterPro" id="IPR027417">
    <property type="entry name" value="P-loop_NTPase"/>
</dbReference>
<sequence>MPIGRVSSVALNAFEACVIDVETSVGQGLPGVSVIGKVDAALREAKDRVRAAITNSGFKWPEGRVTVALYPSEVPKSGSGLDLAFALSVLASGELVSDLLRGTVFLGELALGGRIRPVRGVLPAVLAARAAGISRVVVPDGNAAEATIVPGVEVGVAHDLAEVVAWLTGQRVLDTVDAHSVAGSRSATPQVPDMADVAGQEEARLALEVAAAGAHHLFMTGPPGIGKTMLARRMVGILPPLTEAESLEVTAIHSIAGTLSDDSPLVTDPPFVAPHHGVSATALTGGGTGLARPGAASCAHRGVLFIDECAEASRSALDSLRTPLEEGVVRVTRRDGTAVYPARFGLVLAANPCPCAPATDADCVCPAPVRRRYLAKLSGPLMDRIDLRVRMDPPGNTALMSAPGETSAQVRARVLEARAVAADRWSAHGYRTNGEVAGPLLRREFRLSPAALAPIESSLRDGRITARGADRALRVAWTLADLSGVVAPTEVHVAQALLFRDRGF</sequence>
<dbReference type="NCBIfam" id="TIGR00368">
    <property type="entry name" value="YifB family Mg chelatase-like AAA ATPase"/>
    <property type="match status" value="1"/>
</dbReference>
<accession>A0A916T568</accession>
<dbReference type="InterPro" id="IPR003593">
    <property type="entry name" value="AAA+_ATPase"/>
</dbReference>
<dbReference type="Gene3D" id="3.40.50.300">
    <property type="entry name" value="P-loop containing nucleotide triphosphate hydrolases"/>
    <property type="match status" value="1"/>
</dbReference>
<dbReference type="PANTHER" id="PTHR32039:SF7">
    <property type="entry name" value="COMPETENCE PROTEIN COMM"/>
    <property type="match status" value="1"/>
</dbReference>
<proteinExistence type="inferred from homology"/>
<dbReference type="AlphaFoldDB" id="A0A916T568"/>
<dbReference type="SUPFAM" id="SSF52540">
    <property type="entry name" value="P-loop containing nucleoside triphosphate hydrolases"/>
    <property type="match status" value="1"/>
</dbReference>
<dbReference type="RefSeq" id="WP_188586274.1">
    <property type="nucleotide sequence ID" value="NZ_BMGC01000010.1"/>
</dbReference>
<evidence type="ECO:0000259" key="2">
    <source>
        <dbReference type="SMART" id="SM00382"/>
    </source>
</evidence>
<name>A0A916T568_9ACTN</name>
<comment type="similarity">
    <text evidence="1">Belongs to the Mg-chelatase subunits D/I family. ComM subfamily.</text>
</comment>
<dbReference type="CDD" id="cd00009">
    <property type="entry name" value="AAA"/>
    <property type="match status" value="1"/>
</dbReference>
<dbReference type="Gene3D" id="3.30.230.10">
    <property type="match status" value="1"/>
</dbReference>
<dbReference type="Pfam" id="PF01078">
    <property type="entry name" value="Mg_chelatase"/>
    <property type="match status" value="1"/>
</dbReference>
<reference evidence="3" key="1">
    <citation type="journal article" date="2014" name="Int. J. Syst. Evol. Microbiol.">
        <title>Complete genome sequence of Corynebacterium casei LMG S-19264T (=DSM 44701T), isolated from a smear-ripened cheese.</title>
        <authorList>
            <consortium name="US DOE Joint Genome Institute (JGI-PGF)"/>
            <person name="Walter F."/>
            <person name="Albersmeier A."/>
            <person name="Kalinowski J."/>
            <person name="Ruckert C."/>
        </authorList>
    </citation>
    <scope>NUCLEOTIDE SEQUENCE</scope>
    <source>
        <strain evidence="3">CGMCC 1.12827</strain>
    </source>
</reference>
<comment type="caution">
    <text evidence="3">The sequence shown here is derived from an EMBL/GenBank/DDBJ whole genome shotgun (WGS) entry which is preliminary data.</text>
</comment>
<protein>
    <recommendedName>
        <fullName evidence="2">AAA+ ATPase domain-containing protein</fullName>
    </recommendedName>
</protein>
<reference evidence="3" key="2">
    <citation type="submission" date="2020-09" db="EMBL/GenBank/DDBJ databases">
        <authorList>
            <person name="Sun Q."/>
            <person name="Zhou Y."/>
        </authorList>
    </citation>
    <scope>NUCLEOTIDE SEQUENCE</scope>
    <source>
        <strain evidence="3">CGMCC 1.12827</strain>
    </source>
</reference>
<feature type="domain" description="AAA+ ATPase" evidence="2">
    <location>
        <begin position="213"/>
        <end position="395"/>
    </location>
</feature>
<dbReference type="PRINTS" id="PR00830">
    <property type="entry name" value="ENDOLAPTASE"/>
</dbReference>
<keyword evidence="4" id="KW-1185">Reference proteome</keyword>
<gene>
    <name evidence="3" type="ORF">GCM10011489_18020</name>
</gene>
<dbReference type="SMART" id="SM00382">
    <property type="entry name" value="AAA"/>
    <property type="match status" value="1"/>
</dbReference>
<dbReference type="Pfam" id="PF13541">
    <property type="entry name" value="ChlI"/>
    <property type="match status" value="1"/>
</dbReference>
<dbReference type="Pfam" id="PF13335">
    <property type="entry name" value="Mg_chelatase_C"/>
    <property type="match status" value="1"/>
</dbReference>
<dbReference type="Proteomes" id="UP000621454">
    <property type="component" value="Unassembled WGS sequence"/>
</dbReference>
<dbReference type="GO" id="GO:0005524">
    <property type="term" value="F:ATP binding"/>
    <property type="evidence" value="ECO:0007669"/>
    <property type="project" value="InterPro"/>
</dbReference>
<dbReference type="InterPro" id="IPR025158">
    <property type="entry name" value="Mg_chelat-rel_C"/>
</dbReference>